<sequence length="101" mass="11504">YEDIKVTIQQMGGAPKEKVQELVKNGARLIPVTVDQFPEFTNLLEMDESLVLEDEDFPQGWTNFYRSDDVSATAYFYLDRPGRMLPPLQSIEAKTSNLSSE</sequence>
<name>A0ABX1D2Y2_9FLAO</name>
<dbReference type="EMBL" id="JAAVJR010000187">
    <property type="protein sequence ID" value="NJW54442.1"/>
    <property type="molecule type" value="Genomic_DNA"/>
</dbReference>
<keyword evidence="2" id="KW-1185">Reference proteome</keyword>
<proteinExistence type="predicted"/>
<gene>
    <name evidence="1" type="ORF">HC175_16150</name>
</gene>
<organism evidence="1 2">
    <name type="scientific">Salinimicrobium oceani</name>
    <dbReference type="NCBI Taxonomy" id="2722702"/>
    <lineage>
        <taxon>Bacteria</taxon>
        <taxon>Pseudomonadati</taxon>
        <taxon>Bacteroidota</taxon>
        <taxon>Flavobacteriia</taxon>
        <taxon>Flavobacteriales</taxon>
        <taxon>Flavobacteriaceae</taxon>
        <taxon>Salinimicrobium</taxon>
    </lineage>
</organism>
<evidence type="ECO:0000313" key="2">
    <source>
        <dbReference type="Proteomes" id="UP000703674"/>
    </source>
</evidence>
<protein>
    <submittedName>
        <fullName evidence="1">DUF2961 domain-containing protein</fullName>
    </submittedName>
</protein>
<evidence type="ECO:0000313" key="1">
    <source>
        <dbReference type="EMBL" id="NJW54442.1"/>
    </source>
</evidence>
<reference evidence="1 2" key="1">
    <citation type="submission" date="2020-03" db="EMBL/GenBank/DDBJ databases">
        <title>Salinimicrobium sp. nov, isolated from SCS.</title>
        <authorList>
            <person name="Cao W.R."/>
        </authorList>
    </citation>
    <scope>NUCLEOTIDE SEQUENCE [LARGE SCALE GENOMIC DNA]</scope>
    <source>
        <strain evidence="2">J15B91</strain>
    </source>
</reference>
<feature type="non-terminal residue" evidence="1">
    <location>
        <position position="1"/>
    </location>
</feature>
<accession>A0ABX1D2Y2</accession>
<dbReference type="Proteomes" id="UP000703674">
    <property type="component" value="Unassembled WGS sequence"/>
</dbReference>
<comment type="caution">
    <text evidence="1">The sequence shown here is derived from an EMBL/GenBank/DDBJ whole genome shotgun (WGS) entry which is preliminary data.</text>
</comment>